<name>A0A8S5SE60_9CAUD</name>
<proteinExistence type="predicted"/>
<sequence>MFVKSIENINDLIEIFEEISEDIDVNGQDRDFYEIRFMKEEIKTLLNCLKELKTE</sequence>
<evidence type="ECO:0000313" key="1">
    <source>
        <dbReference type="EMBL" id="DAF49075.1"/>
    </source>
</evidence>
<organism evidence="1">
    <name type="scientific">Siphoviridae sp. ctnpt50</name>
    <dbReference type="NCBI Taxonomy" id="2827941"/>
    <lineage>
        <taxon>Viruses</taxon>
        <taxon>Duplodnaviria</taxon>
        <taxon>Heunggongvirae</taxon>
        <taxon>Uroviricota</taxon>
        <taxon>Caudoviricetes</taxon>
    </lineage>
</organism>
<protein>
    <submittedName>
        <fullName evidence="1">Uncharacterized protein</fullName>
    </submittedName>
</protein>
<dbReference type="EMBL" id="BK032577">
    <property type="protein sequence ID" value="DAF49075.1"/>
    <property type="molecule type" value="Genomic_DNA"/>
</dbReference>
<accession>A0A8S5SE60</accession>
<reference evidence="1" key="1">
    <citation type="journal article" date="2021" name="Proc. Natl. Acad. Sci. U.S.A.">
        <title>A Catalog of Tens of Thousands of Viruses from Human Metagenomes Reveals Hidden Associations with Chronic Diseases.</title>
        <authorList>
            <person name="Tisza M.J."/>
            <person name="Buck C.B."/>
        </authorList>
    </citation>
    <scope>NUCLEOTIDE SEQUENCE</scope>
    <source>
        <strain evidence="1">Ctnpt50</strain>
    </source>
</reference>